<keyword evidence="2" id="KW-1185">Reference proteome</keyword>
<protein>
    <submittedName>
        <fullName evidence="1">Uncharacterized protein</fullName>
    </submittedName>
</protein>
<sequence>MLCEVSLVELRKIKIDPVLYQCSLLEINLIKSLSTCDAVEQKDLFQHVRNGFFELVGSTQRKRFIVCR</sequence>
<gene>
    <name evidence="1" type="ORF">DV733_11695</name>
</gene>
<name>A0A4D6HCP6_9EURY</name>
<dbReference type="Proteomes" id="UP000296706">
    <property type="component" value="Chromosome"/>
</dbReference>
<reference evidence="1 2" key="1">
    <citation type="journal article" date="2019" name="Nat. Commun.">
        <title>A new type of DNA phosphorothioation-based antiviral system in archaea.</title>
        <authorList>
            <person name="Xiong L."/>
            <person name="Liu S."/>
            <person name="Chen S."/>
            <person name="Xiao Y."/>
            <person name="Zhu B."/>
            <person name="Gao Y."/>
            <person name="Zhang Y."/>
            <person name="Chen B."/>
            <person name="Luo J."/>
            <person name="Deng Z."/>
            <person name="Chen X."/>
            <person name="Wang L."/>
            <person name="Chen S."/>
        </authorList>
    </citation>
    <scope>NUCLEOTIDE SEQUENCE [LARGE SCALE GENOMIC DNA]</scope>
    <source>
        <strain evidence="1 2">CBA1105</strain>
    </source>
</reference>
<dbReference type="EMBL" id="CP031310">
    <property type="protein sequence ID" value="QCC51854.1"/>
    <property type="molecule type" value="Genomic_DNA"/>
</dbReference>
<accession>A0A4D6HCP6</accession>
<proteinExistence type="predicted"/>
<evidence type="ECO:0000313" key="2">
    <source>
        <dbReference type="Proteomes" id="UP000296706"/>
    </source>
</evidence>
<dbReference type="AlphaFoldDB" id="A0A4D6HCP6"/>
<dbReference type="KEGG" id="hsn:DV733_11695"/>
<evidence type="ECO:0000313" key="1">
    <source>
        <dbReference type="EMBL" id="QCC51854.1"/>
    </source>
</evidence>
<organism evidence="1 2">
    <name type="scientific">Halapricum salinum</name>
    <dbReference type="NCBI Taxonomy" id="1457250"/>
    <lineage>
        <taxon>Archaea</taxon>
        <taxon>Methanobacteriati</taxon>
        <taxon>Methanobacteriota</taxon>
        <taxon>Stenosarchaea group</taxon>
        <taxon>Halobacteria</taxon>
        <taxon>Halobacteriales</taxon>
        <taxon>Haloarculaceae</taxon>
        <taxon>Halapricum</taxon>
    </lineage>
</organism>